<protein>
    <recommendedName>
        <fullName evidence="4">DUF308 domain-containing protein</fullName>
    </recommendedName>
</protein>
<dbReference type="AlphaFoldDB" id="A0A374P1V4"/>
<dbReference type="EMBL" id="QSON01000013">
    <property type="protein sequence ID" value="RGI99613.1"/>
    <property type="molecule type" value="Genomic_DNA"/>
</dbReference>
<comment type="caution">
    <text evidence="2">The sequence shown here is derived from an EMBL/GenBank/DDBJ whole genome shotgun (WGS) entry which is preliminary data.</text>
</comment>
<dbReference type="Pfam" id="PF20313">
    <property type="entry name" value="DUF6609"/>
    <property type="match status" value="1"/>
</dbReference>
<evidence type="ECO:0008006" key="4">
    <source>
        <dbReference type="Google" id="ProtNLM"/>
    </source>
</evidence>
<dbReference type="InterPro" id="IPR046717">
    <property type="entry name" value="DUF6609"/>
</dbReference>
<reference evidence="2 3" key="1">
    <citation type="submission" date="2018-08" db="EMBL/GenBank/DDBJ databases">
        <title>A genome reference for cultivated species of the human gut microbiota.</title>
        <authorList>
            <person name="Zou Y."/>
            <person name="Xue W."/>
            <person name="Luo G."/>
        </authorList>
    </citation>
    <scope>NUCLEOTIDE SEQUENCE [LARGE SCALE GENOMIC DNA]</scope>
    <source>
        <strain evidence="2 3">TM09-12</strain>
    </source>
</reference>
<feature type="transmembrane region" description="Helical" evidence="1">
    <location>
        <begin position="85"/>
        <end position="108"/>
    </location>
</feature>
<evidence type="ECO:0000313" key="2">
    <source>
        <dbReference type="EMBL" id="RGI99613.1"/>
    </source>
</evidence>
<feature type="transmembrane region" description="Helical" evidence="1">
    <location>
        <begin position="48"/>
        <end position="64"/>
    </location>
</feature>
<dbReference type="Proteomes" id="UP000263014">
    <property type="component" value="Unassembled WGS sequence"/>
</dbReference>
<proteinExistence type="predicted"/>
<feature type="transmembrane region" description="Helical" evidence="1">
    <location>
        <begin position="114"/>
        <end position="132"/>
    </location>
</feature>
<feature type="transmembrane region" description="Helical" evidence="1">
    <location>
        <begin position="23"/>
        <end position="42"/>
    </location>
</feature>
<gene>
    <name evidence="2" type="ORF">DXD79_23750</name>
</gene>
<feature type="transmembrane region" description="Helical" evidence="1">
    <location>
        <begin position="137"/>
        <end position="154"/>
    </location>
</feature>
<sequence length="194" mass="21635">MKSILIKLGYNGEVYDYATKKTCGIWFAIIGLVIIVSSLLGYDLCVNPIIFVVGYGIGFYLCYGNKKIIFNRLASSQPSCFQKKMSNVALGSLGLFCALFGSFCWLTHQSMRTIWLFLFIAAALHFFVFYFVHGKSVVMLGILCLAYGVIGLLFANIPFLYIAILDGITKIIIGAAMIFQKPGNNKNTFYCKLF</sequence>
<keyword evidence="1" id="KW-0472">Membrane</keyword>
<evidence type="ECO:0000256" key="1">
    <source>
        <dbReference type="SAM" id="Phobius"/>
    </source>
</evidence>
<dbReference type="RefSeq" id="WP_117632996.1">
    <property type="nucleotide sequence ID" value="NZ_QSON01000013.1"/>
</dbReference>
<keyword evidence="1" id="KW-1133">Transmembrane helix</keyword>
<evidence type="ECO:0000313" key="3">
    <source>
        <dbReference type="Proteomes" id="UP000263014"/>
    </source>
</evidence>
<accession>A0A374P1V4</accession>
<name>A0A374P1V4_9FIRM</name>
<organism evidence="2 3">
    <name type="scientific">Hungatella hathewayi</name>
    <dbReference type="NCBI Taxonomy" id="154046"/>
    <lineage>
        <taxon>Bacteria</taxon>
        <taxon>Bacillati</taxon>
        <taxon>Bacillota</taxon>
        <taxon>Clostridia</taxon>
        <taxon>Lachnospirales</taxon>
        <taxon>Lachnospiraceae</taxon>
        <taxon>Hungatella</taxon>
    </lineage>
</organism>
<keyword evidence="1" id="KW-0812">Transmembrane</keyword>